<proteinExistence type="predicted"/>
<comment type="caution">
    <text evidence="4">The sequence shown here is derived from an EMBL/GenBank/DDBJ whole genome shotgun (WGS) entry which is preliminary data.</text>
</comment>
<evidence type="ECO:0000256" key="3">
    <source>
        <dbReference type="SAM" id="Phobius"/>
    </source>
</evidence>
<name>A0ABP7NR79_9ACTN</name>
<gene>
    <name evidence="4" type="ORF">GCM10022231_08230</name>
</gene>
<dbReference type="PANTHER" id="PTHR37042">
    <property type="entry name" value="OUTER MEMBRANE PROTEIN RV1973"/>
    <property type="match status" value="1"/>
</dbReference>
<evidence type="ECO:0000313" key="4">
    <source>
        <dbReference type="EMBL" id="GAA3952502.1"/>
    </source>
</evidence>
<comment type="subcellular location">
    <subcellularLocation>
        <location evidence="1">Membrane</location>
    </subcellularLocation>
</comment>
<evidence type="ECO:0000256" key="1">
    <source>
        <dbReference type="ARBA" id="ARBA00004370"/>
    </source>
</evidence>
<accession>A0ABP7NR79</accession>
<evidence type="ECO:0008006" key="6">
    <source>
        <dbReference type="Google" id="ProtNLM"/>
    </source>
</evidence>
<keyword evidence="3" id="KW-0812">Transmembrane</keyword>
<dbReference type="Proteomes" id="UP001418444">
    <property type="component" value="Unassembled WGS sequence"/>
</dbReference>
<reference evidence="5" key="1">
    <citation type="journal article" date="2019" name="Int. J. Syst. Evol. Microbiol.">
        <title>The Global Catalogue of Microorganisms (GCM) 10K type strain sequencing project: providing services to taxonomists for standard genome sequencing and annotation.</title>
        <authorList>
            <consortium name="The Broad Institute Genomics Platform"/>
            <consortium name="The Broad Institute Genome Sequencing Center for Infectious Disease"/>
            <person name="Wu L."/>
            <person name="Ma J."/>
        </authorList>
    </citation>
    <scope>NUCLEOTIDE SEQUENCE [LARGE SCALE GENOMIC DNA]</scope>
    <source>
        <strain evidence="5">JCM 16923</strain>
    </source>
</reference>
<keyword evidence="5" id="KW-1185">Reference proteome</keyword>
<feature type="transmembrane region" description="Helical" evidence="3">
    <location>
        <begin position="38"/>
        <end position="58"/>
    </location>
</feature>
<evidence type="ECO:0000313" key="5">
    <source>
        <dbReference type="Proteomes" id="UP001418444"/>
    </source>
</evidence>
<dbReference type="EMBL" id="BAAAZW010000002">
    <property type="protein sequence ID" value="GAA3952502.1"/>
    <property type="molecule type" value="Genomic_DNA"/>
</dbReference>
<organism evidence="4 5">
    <name type="scientific">Gordonia caeni</name>
    <dbReference type="NCBI Taxonomy" id="1007097"/>
    <lineage>
        <taxon>Bacteria</taxon>
        <taxon>Bacillati</taxon>
        <taxon>Actinomycetota</taxon>
        <taxon>Actinomycetes</taxon>
        <taxon>Mycobacteriales</taxon>
        <taxon>Gordoniaceae</taxon>
        <taxon>Gordonia</taxon>
    </lineage>
</organism>
<sequence length="185" mass="19715">MRRWRIARAARDRARDDLTDAEVSAGVTQRLSISARTVLAVTAVLVLVGAGVVVWQAVERTPAYSDQQLVDAASERVELLLTADAGDDGRARAILAGATGEFYDSFAQSAEAYTRFVEEQGSTGDARIDGAALASRDGDRGVVLIAARMSVNAGAVEGRNRQLRLRVVTEPEDGVLKLSGVTFLP</sequence>
<protein>
    <recommendedName>
        <fullName evidence="6">Mce-associated membrane protein</fullName>
    </recommendedName>
</protein>
<keyword evidence="3" id="KW-1133">Transmembrane helix</keyword>
<evidence type="ECO:0000256" key="2">
    <source>
        <dbReference type="ARBA" id="ARBA00023136"/>
    </source>
</evidence>
<keyword evidence="2 3" id="KW-0472">Membrane</keyword>
<dbReference type="PANTHER" id="PTHR37042:SF4">
    <property type="entry name" value="OUTER MEMBRANE PROTEIN RV1973"/>
    <property type="match status" value="1"/>
</dbReference>